<dbReference type="Proteomes" id="UP001518925">
    <property type="component" value="Unassembled WGS sequence"/>
</dbReference>
<evidence type="ECO:0000313" key="2">
    <source>
        <dbReference type="EMBL" id="MBM6619449.1"/>
    </source>
</evidence>
<name>A0ABS2DLS9_9BACI</name>
<keyword evidence="3" id="KW-1185">Reference proteome</keyword>
<protein>
    <submittedName>
        <fullName evidence="2">Uncharacterized protein</fullName>
    </submittedName>
</protein>
<feature type="transmembrane region" description="Helical" evidence="1">
    <location>
        <begin position="21"/>
        <end position="37"/>
    </location>
</feature>
<keyword evidence="1" id="KW-0812">Transmembrane</keyword>
<sequence length="68" mass="7684">MKGAKTFSLDNQPINGISGNFGVVILLIFVFVWMIVADGGSKFVSLLAIIPLIYRVYSYFAYERYVEK</sequence>
<keyword evidence="1" id="KW-0472">Membrane</keyword>
<feature type="transmembrane region" description="Helical" evidence="1">
    <location>
        <begin position="43"/>
        <end position="62"/>
    </location>
</feature>
<comment type="caution">
    <text evidence="2">The sequence shown here is derived from an EMBL/GenBank/DDBJ whole genome shotgun (WGS) entry which is preliminary data.</text>
</comment>
<organism evidence="2 3">
    <name type="scientific">Bacillus suaedaesalsae</name>
    <dbReference type="NCBI Taxonomy" id="2810349"/>
    <lineage>
        <taxon>Bacteria</taxon>
        <taxon>Bacillati</taxon>
        <taxon>Bacillota</taxon>
        <taxon>Bacilli</taxon>
        <taxon>Bacillales</taxon>
        <taxon>Bacillaceae</taxon>
        <taxon>Bacillus</taxon>
    </lineage>
</organism>
<reference evidence="2 3" key="1">
    <citation type="submission" date="2021-02" db="EMBL/GenBank/DDBJ databases">
        <title>Bacillus sp. RD4P76, an endophyte from a halophyte.</title>
        <authorList>
            <person name="Sun J.-Q."/>
        </authorList>
    </citation>
    <scope>NUCLEOTIDE SEQUENCE [LARGE SCALE GENOMIC DNA]</scope>
    <source>
        <strain evidence="2 3">RD4P76</strain>
    </source>
</reference>
<dbReference type="EMBL" id="JAFELM010000043">
    <property type="protein sequence ID" value="MBM6619449.1"/>
    <property type="molecule type" value="Genomic_DNA"/>
</dbReference>
<gene>
    <name evidence="2" type="ORF">JR050_17445</name>
</gene>
<evidence type="ECO:0000256" key="1">
    <source>
        <dbReference type="SAM" id="Phobius"/>
    </source>
</evidence>
<keyword evidence="1" id="KW-1133">Transmembrane helix</keyword>
<accession>A0ABS2DLS9</accession>
<proteinExistence type="predicted"/>
<dbReference type="RefSeq" id="WP_204204904.1">
    <property type="nucleotide sequence ID" value="NZ_JAFELM010000043.1"/>
</dbReference>
<evidence type="ECO:0000313" key="3">
    <source>
        <dbReference type="Proteomes" id="UP001518925"/>
    </source>
</evidence>